<sequence length="282" mass="32292">MDQLSMSDLDEENKNSAVIRIEETIRAPLYWHSPVDCQILDLKECHYDEVLQLIKRHFFAEDPMCRAINILADSVSTQSYLDFVQLWMKDTTSLVAISSKSGRVVGTVITRINSSLDRSNTYSRIQIFQGEAVEKIMQLNNTLIRRADAYARLETDVYLRIYILCVHPSYLSRGLKSGLIEAFIEMAITLEIPAIGGIFSSSDNQKLARDLGFKLLLEISYSQWSLNGEIIFNNPGSGNYSVAFMAMQTPSLDYLKNIWQSREDGINEDKARQNNHHRFIEY</sequence>
<evidence type="ECO:0000313" key="1">
    <source>
        <dbReference type="EMBL" id="KAK0167424.1"/>
    </source>
</evidence>
<reference evidence="1" key="1">
    <citation type="journal article" date="2023" name="bioRxiv">
        <title>Scaffold-level genome assemblies of two parasitoid biocontrol wasps reveal the parthenogenesis mechanism and an associated novel virus.</title>
        <authorList>
            <person name="Inwood S."/>
            <person name="Skelly J."/>
            <person name="Guhlin J."/>
            <person name="Harrop T."/>
            <person name="Goldson S."/>
            <person name="Dearden P."/>
        </authorList>
    </citation>
    <scope>NUCLEOTIDE SEQUENCE</scope>
    <source>
        <strain evidence="1">Lincoln</strain>
        <tissue evidence="1">Whole body</tissue>
    </source>
</reference>
<dbReference type="PANTHER" id="PTHR20905">
    <property type="entry name" value="N-ACETYLTRANSFERASE-RELATED"/>
    <property type="match status" value="1"/>
</dbReference>
<dbReference type="PANTHER" id="PTHR20905:SF28">
    <property type="entry name" value="GH28833P-RELATED"/>
    <property type="match status" value="1"/>
</dbReference>
<dbReference type="InterPro" id="IPR016181">
    <property type="entry name" value="Acyl_CoA_acyltransferase"/>
</dbReference>
<keyword evidence="2" id="KW-1185">Reference proteome</keyword>
<evidence type="ECO:0008006" key="3">
    <source>
        <dbReference type="Google" id="ProtNLM"/>
    </source>
</evidence>
<protein>
    <recommendedName>
        <fullName evidence="3">N-acetyltransferase domain-containing protein</fullName>
    </recommendedName>
</protein>
<comment type="caution">
    <text evidence="1">The sequence shown here is derived from an EMBL/GenBank/DDBJ whole genome shotgun (WGS) entry which is preliminary data.</text>
</comment>
<name>A0AA39KN06_MICHY</name>
<proteinExistence type="predicted"/>
<dbReference type="AlphaFoldDB" id="A0AA39KN06"/>
<reference evidence="1" key="2">
    <citation type="submission" date="2023-03" db="EMBL/GenBank/DDBJ databases">
        <authorList>
            <person name="Inwood S.N."/>
            <person name="Skelly J.G."/>
            <person name="Guhlin J."/>
            <person name="Harrop T.W.R."/>
            <person name="Goldson S.G."/>
            <person name="Dearden P.K."/>
        </authorList>
    </citation>
    <scope>NUCLEOTIDE SEQUENCE</scope>
    <source>
        <strain evidence="1">Lincoln</strain>
        <tissue evidence="1">Whole body</tissue>
    </source>
</reference>
<dbReference type="GO" id="GO:0008080">
    <property type="term" value="F:N-acetyltransferase activity"/>
    <property type="evidence" value="ECO:0007669"/>
    <property type="project" value="TreeGrafter"/>
</dbReference>
<gene>
    <name evidence="1" type="ORF">PV327_004823</name>
</gene>
<dbReference type="SUPFAM" id="SSF55729">
    <property type="entry name" value="Acyl-CoA N-acyltransferases (Nat)"/>
    <property type="match status" value="1"/>
</dbReference>
<dbReference type="EMBL" id="JAQQBR010001832">
    <property type="protein sequence ID" value="KAK0167424.1"/>
    <property type="molecule type" value="Genomic_DNA"/>
</dbReference>
<dbReference type="Gene3D" id="3.40.630.30">
    <property type="match status" value="1"/>
</dbReference>
<evidence type="ECO:0000313" key="2">
    <source>
        <dbReference type="Proteomes" id="UP001168972"/>
    </source>
</evidence>
<organism evidence="1 2">
    <name type="scientific">Microctonus hyperodae</name>
    <name type="common">Parasitoid wasp</name>
    <dbReference type="NCBI Taxonomy" id="165561"/>
    <lineage>
        <taxon>Eukaryota</taxon>
        <taxon>Metazoa</taxon>
        <taxon>Ecdysozoa</taxon>
        <taxon>Arthropoda</taxon>
        <taxon>Hexapoda</taxon>
        <taxon>Insecta</taxon>
        <taxon>Pterygota</taxon>
        <taxon>Neoptera</taxon>
        <taxon>Endopterygota</taxon>
        <taxon>Hymenoptera</taxon>
        <taxon>Apocrita</taxon>
        <taxon>Ichneumonoidea</taxon>
        <taxon>Braconidae</taxon>
        <taxon>Euphorinae</taxon>
        <taxon>Microctonus</taxon>
    </lineage>
</organism>
<dbReference type="Proteomes" id="UP001168972">
    <property type="component" value="Unassembled WGS sequence"/>
</dbReference>
<accession>A0AA39KN06</accession>